<proteinExistence type="predicted"/>
<dbReference type="Proteomes" id="UP000637578">
    <property type="component" value="Unassembled WGS sequence"/>
</dbReference>
<evidence type="ECO:0000256" key="1">
    <source>
        <dbReference type="SAM" id="MobiDB-lite"/>
    </source>
</evidence>
<feature type="transmembrane region" description="Helical" evidence="2">
    <location>
        <begin position="319"/>
        <end position="340"/>
    </location>
</feature>
<protein>
    <submittedName>
        <fullName evidence="3">Uncharacterized protein</fullName>
    </submittedName>
</protein>
<reference evidence="3" key="2">
    <citation type="submission" date="2020-09" db="EMBL/GenBank/DDBJ databases">
        <authorList>
            <person name="Sun Q."/>
            <person name="Zhou Y."/>
        </authorList>
    </citation>
    <scope>NUCLEOTIDE SEQUENCE</scope>
    <source>
        <strain evidence="3">CGMCC 4.5737</strain>
    </source>
</reference>
<keyword evidence="4" id="KW-1185">Reference proteome</keyword>
<feature type="compositionally biased region" description="Pro residues" evidence="1">
    <location>
        <begin position="617"/>
        <end position="633"/>
    </location>
</feature>
<evidence type="ECO:0000313" key="3">
    <source>
        <dbReference type="EMBL" id="GGM79400.1"/>
    </source>
</evidence>
<feature type="transmembrane region" description="Helical" evidence="2">
    <location>
        <begin position="286"/>
        <end position="307"/>
    </location>
</feature>
<comment type="caution">
    <text evidence="3">The sequence shown here is derived from an EMBL/GenBank/DDBJ whole genome shotgun (WGS) entry which is preliminary data.</text>
</comment>
<sequence>MMPAASAHSWWRRLVTLLLVIGVVGVANPAAAMAEPKDLSQLPDNLRKYVVDSAGWVSSPWMTSHACRDRGGDWSVYVQNVIQDSPDLLAFFQPDLGGPSPQDKPRRDALLAGYRDLATRVAPPPGYCVDDMKQWAGSDPNGKPFGFPWGNDSNHDTDYTCGDSNQLGADLAPCKGFYVSCAGAQADAKMRCESWNQFSDSYVTQVSSMREKVLRDHPAGGTADTHTRVKSPSEIAGELASWVTKRGMEQVTAFVVEGVTKLWGTFLDIAVQYTTPNIQGKGFASVYNLVAGVALTLAFLGFIVTAASSYKRGYLQYSLLGGIKAAVGVTLAGVGAILMLQLADDSTRALAQAGGDFAKQADWTGSLAKVNPLVAVVLGLLICLFLLVAIVFLIAIGPLVLMWALFGSIAAAGQVHPATSGWLTRWASRVTALCWVKFFMVAVMLLVIGLLSPLDGGSDAVRQVVDVVQGFVLAAMLVMTPWLLWELVDFVGDRVGGAASGGGASALAGMAGGRAVGAGGAALSAAGGAAGGAVGTAVSGMMSGVSDIANKLRGSGAGDSGNGDGGGSGSTPPQPEGGSPSGGAGGGGASAEAASGSGQNSASTGSAGSGSSTASPSGPPGQAPQQGGPPPPANRGRVVASRPPSPPTGSSPPSSPSGGAGSGRGPSGSGSTGGGASGSATPPPIPPA</sequence>
<feature type="compositionally biased region" description="Pro residues" evidence="1">
    <location>
        <begin position="643"/>
        <end position="655"/>
    </location>
</feature>
<keyword evidence="2" id="KW-0812">Transmembrane</keyword>
<evidence type="ECO:0000256" key="2">
    <source>
        <dbReference type="SAM" id="Phobius"/>
    </source>
</evidence>
<reference evidence="3" key="1">
    <citation type="journal article" date="2014" name="Int. J. Syst. Evol. Microbiol.">
        <title>Complete genome sequence of Corynebacterium casei LMG S-19264T (=DSM 44701T), isolated from a smear-ripened cheese.</title>
        <authorList>
            <consortium name="US DOE Joint Genome Institute (JGI-PGF)"/>
            <person name="Walter F."/>
            <person name="Albersmeier A."/>
            <person name="Kalinowski J."/>
            <person name="Ruckert C."/>
        </authorList>
    </citation>
    <scope>NUCLEOTIDE SEQUENCE</scope>
    <source>
        <strain evidence="3">CGMCC 4.5737</strain>
    </source>
</reference>
<feature type="compositionally biased region" description="Gly residues" evidence="1">
    <location>
        <begin position="579"/>
        <end position="589"/>
    </location>
</feature>
<feature type="compositionally biased region" description="Low complexity" evidence="1">
    <location>
        <begin position="590"/>
        <end position="616"/>
    </location>
</feature>
<feature type="transmembrane region" description="Helical" evidence="2">
    <location>
        <begin position="464"/>
        <end position="485"/>
    </location>
</feature>
<feature type="compositionally biased region" description="Gly residues" evidence="1">
    <location>
        <begin position="658"/>
        <end position="677"/>
    </location>
</feature>
<feature type="transmembrane region" description="Helical" evidence="2">
    <location>
        <begin position="400"/>
        <end position="418"/>
    </location>
</feature>
<keyword evidence="2" id="KW-1133">Transmembrane helix</keyword>
<feature type="transmembrane region" description="Helical" evidence="2">
    <location>
        <begin position="373"/>
        <end position="393"/>
    </location>
</feature>
<feature type="region of interest" description="Disordered" evidence="1">
    <location>
        <begin position="551"/>
        <end position="688"/>
    </location>
</feature>
<keyword evidence="2" id="KW-0472">Membrane</keyword>
<dbReference type="EMBL" id="BMMK01000044">
    <property type="protein sequence ID" value="GGM79400.1"/>
    <property type="molecule type" value="Genomic_DNA"/>
</dbReference>
<name>A0A8J3CJZ4_9PSEU</name>
<evidence type="ECO:0000313" key="4">
    <source>
        <dbReference type="Proteomes" id="UP000637578"/>
    </source>
</evidence>
<gene>
    <name evidence="3" type="ORF">GCM10012275_57480</name>
</gene>
<feature type="transmembrane region" description="Helical" evidence="2">
    <location>
        <begin position="430"/>
        <end position="452"/>
    </location>
</feature>
<dbReference type="AlphaFoldDB" id="A0A8J3CJZ4"/>
<feature type="compositionally biased region" description="Gly residues" evidence="1">
    <location>
        <begin position="555"/>
        <end position="569"/>
    </location>
</feature>
<accession>A0A8J3CJZ4</accession>
<organism evidence="3 4">
    <name type="scientific">Longimycelium tulufanense</name>
    <dbReference type="NCBI Taxonomy" id="907463"/>
    <lineage>
        <taxon>Bacteria</taxon>
        <taxon>Bacillati</taxon>
        <taxon>Actinomycetota</taxon>
        <taxon>Actinomycetes</taxon>
        <taxon>Pseudonocardiales</taxon>
        <taxon>Pseudonocardiaceae</taxon>
        <taxon>Longimycelium</taxon>
    </lineage>
</organism>